<dbReference type="GO" id="GO:0003677">
    <property type="term" value="F:DNA binding"/>
    <property type="evidence" value="ECO:0007669"/>
    <property type="project" value="UniProtKB-KW"/>
</dbReference>
<organism evidence="3 4">
    <name type="scientific">Aedes aegypti</name>
    <name type="common">Yellowfever mosquito</name>
    <name type="synonym">Culex aegypti</name>
    <dbReference type="NCBI Taxonomy" id="7159"/>
    <lineage>
        <taxon>Eukaryota</taxon>
        <taxon>Metazoa</taxon>
        <taxon>Ecdysozoa</taxon>
        <taxon>Arthropoda</taxon>
        <taxon>Hexapoda</taxon>
        <taxon>Insecta</taxon>
        <taxon>Pterygota</taxon>
        <taxon>Neoptera</taxon>
        <taxon>Endopterygota</taxon>
        <taxon>Diptera</taxon>
        <taxon>Nematocera</taxon>
        <taxon>Culicoidea</taxon>
        <taxon>Culicidae</taxon>
        <taxon>Culicinae</taxon>
        <taxon>Aedini</taxon>
        <taxon>Aedes</taxon>
        <taxon>Stegomyia</taxon>
    </lineage>
</organism>
<evidence type="ECO:0000256" key="1">
    <source>
        <dbReference type="ARBA" id="ARBA00004123"/>
    </source>
</evidence>
<protein>
    <submittedName>
        <fullName evidence="3">Uncharacterized protein</fullName>
    </submittedName>
</protein>
<accession>A0A6I8TRV2</accession>
<keyword evidence="4" id="KW-1185">Reference proteome</keyword>
<dbReference type="AlphaFoldDB" id="A0A6I8TRV2"/>
<comment type="subcellular location">
    <subcellularLocation>
        <location evidence="1">Nucleus</location>
    </subcellularLocation>
</comment>
<dbReference type="PROSITE" id="PS51253">
    <property type="entry name" value="HTH_CENPB"/>
    <property type="match status" value="1"/>
</dbReference>
<keyword evidence="2" id="KW-0238">DNA-binding</keyword>
<gene>
    <name evidence="3" type="primary">110678102</name>
</gene>
<dbReference type="PANTHER" id="PTHR19303:SF74">
    <property type="entry name" value="POGO TRANSPOSABLE ELEMENT WITH KRAB DOMAIN"/>
    <property type="match status" value="1"/>
</dbReference>
<dbReference type="PANTHER" id="PTHR19303">
    <property type="entry name" value="TRANSPOSON"/>
    <property type="match status" value="1"/>
</dbReference>
<dbReference type="OrthoDB" id="7763547at2759"/>
<dbReference type="GO" id="GO:0005634">
    <property type="term" value="C:nucleus"/>
    <property type="evidence" value="ECO:0007669"/>
    <property type="project" value="UniProtKB-SubCell"/>
</dbReference>
<sequence>MISKCLQAIASGKTMYAGCKEFGVPMSTIRYRMSGRWQKKYKPGPQSVLTKPEEQRIVEWLKGMQDRGFPVSRKALLFKISEYLSSDPQRRTPFRNNRPGRKWMLGFMRRNPGFSYRTPEAISSAGGRVSEKDIRGWFQMIDDWLTKNGLREVLDDPARVFNGDETSFYLHPKSKESVLYCP</sequence>
<name>A0A6I8TRV2_AEDAE</name>
<dbReference type="InterPro" id="IPR050863">
    <property type="entry name" value="CenT-Element_Derived"/>
</dbReference>
<evidence type="ECO:0000313" key="4">
    <source>
        <dbReference type="Proteomes" id="UP000008820"/>
    </source>
</evidence>
<dbReference type="EnsemblMetazoa" id="AAEL024333-RA">
    <property type="protein sequence ID" value="AAEL024333-PA"/>
    <property type="gene ID" value="AAEL024333"/>
</dbReference>
<proteinExistence type="predicted"/>
<reference evidence="3 4" key="1">
    <citation type="submission" date="2017-06" db="EMBL/GenBank/DDBJ databases">
        <title>Aedes aegypti genome working group (AGWG) sequencing and assembly.</title>
        <authorList>
            <consortium name="Aedes aegypti Genome Working Group (AGWG)"/>
            <person name="Matthews B.J."/>
        </authorList>
    </citation>
    <scope>NUCLEOTIDE SEQUENCE [LARGE SCALE GENOMIC DNA]</scope>
    <source>
        <strain evidence="3 4">LVP_AGWG</strain>
    </source>
</reference>
<dbReference type="InParanoid" id="A0A6I8TRV2"/>
<dbReference type="SUPFAM" id="SSF46689">
    <property type="entry name" value="Homeodomain-like"/>
    <property type="match status" value="1"/>
</dbReference>
<reference evidence="3" key="2">
    <citation type="submission" date="2020-05" db="UniProtKB">
        <authorList>
            <consortium name="EnsemblMetazoa"/>
        </authorList>
    </citation>
    <scope>IDENTIFICATION</scope>
    <source>
        <strain evidence="3">LVP_AGWG</strain>
    </source>
</reference>
<dbReference type="Proteomes" id="UP000008820">
    <property type="component" value="Chromosome 3"/>
</dbReference>
<dbReference type="Pfam" id="PF03221">
    <property type="entry name" value="HTH_Tnp_Tc5"/>
    <property type="match status" value="1"/>
</dbReference>
<evidence type="ECO:0000256" key="2">
    <source>
        <dbReference type="ARBA" id="ARBA00023125"/>
    </source>
</evidence>
<dbReference type="InterPro" id="IPR009057">
    <property type="entry name" value="Homeodomain-like_sf"/>
</dbReference>
<dbReference type="InterPro" id="IPR006600">
    <property type="entry name" value="HTH_CenpB_DNA-bd_dom"/>
</dbReference>
<evidence type="ECO:0000313" key="3">
    <source>
        <dbReference type="EnsemblMetazoa" id="AAEL024333-PA"/>
    </source>
</evidence>